<evidence type="ECO:0000313" key="8">
    <source>
        <dbReference type="EMBL" id="KAH7308022.1"/>
    </source>
</evidence>
<comment type="similarity">
    <text evidence="5">Belongs to the SAT4 family.</text>
</comment>
<keyword evidence="2 6" id="KW-0812">Transmembrane</keyword>
<gene>
    <name evidence="8" type="ORF">B0I35DRAFT_101932</name>
</gene>
<evidence type="ECO:0000256" key="1">
    <source>
        <dbReference type="ARBA" id="ARBA00004141"/>
    </source>
</evidence>
<feature type="transmembrane region" description="Helical" evidence="6">
    <location>
        <begin position="100"/>
        <end position="116"/>
    </location>
</feature>
<comment type="subcellular location">
    <subcellularLocation>
        <location evidence="1">Membrane</location>
        <topology evidence="1">Multi-pass membrane protein</topology>
    </subcellularLocation>
</comment>
<sequence>MSTYYPPSVTIPVYAVFTAVGIGLTALRFWTRRVYLRMPIGADDWLMAFGMFVVSCCTAIQFYNSLYGTGGEALRPDEAASRAHTSHRINFTMIVIEKPAFGAIKLSLLFFYKRIFGIWPSFRRVNNVLIGLIVLWTAAFAIADLLLCGTHLEMNFAEDQSLAGEQCGDKGLLLLLFAVTGVVTDLFVLGLPFLYIRRLQMAKQKKWAAAVVILLGFM</sequence>
<evidence type="ECO:0000256" key="6">
    <source>
        <dbReference type="SAM" id="Phobius"/>
    </source>
</evidence>
<feature type="domain" description="Rhodopsin" evidence="7">
    <location>
        <begin position="27"/>
        <end position="217"/>
    </location>
</feature>
<evidence type="ECO:0000256" key="2">
    <source>
        <dbReference type="ARBA" id="ARBA00022692"/>
    </source>
</evidence>
<evidence type="ECO:0000256" key="4">
    <source>
        <dbReference type="ARBA" id="ARBA00023136"/>
    </source>
</evidence>
<evidence type="ECO:0000313" key="9">
    <source>
        <dbReference type="Proteomes" id="UP000813444"/>
    </source>
</evidence>
<dbReference type="InterPro" id="IPR049326">
    <property type="entry name" value="Rhodopsin_dom_fungi"/>
</dbReference>
<keyword evidence="4 6" id="KW-0472">Membrane</keyword>
<proteinExistence type="inferred from homology"/>
<accession>A0A8K0SC73</accession>
<evidence type="ECO:0000256" key="5">
    <source>
        <dbReference type="ARBA" id="ARBA00038359"/>
    </source>
</evidence>
<comment type="caution">
    <text evidence="8">The sequence shown here is derived from an EMBL/GenBank/DDBJ whole genome shotgun (WGS) entry which is preliminary data.</text>
</comment>
<dbReference type="EMBL" id="JAGPNK010000016">
    <property type="protein sequence ID" value="KAH7308022.1"/>
    <property type="molecule type" value="Genomic_DNA"/>
</dbReference>
<dbReference type="OrthoDB" id="5393606at2759"/>
<reference evidence="8" key="1">
    <citation type="journal article" date="2021" name="Nat. Commun.">
        <title>Genetic determinants of endophytism in the Arabidopsis root mycobiome.</title>
        <authorList>
            <person name="Mesny F."/>
            <person name="Miyauchi S."/>
            <person name="Thiergart T."/>
            <person name="Pickel B."/>
            <person name="Atanasova L."/>
            <person name="Karlsson M."/>
            <person name="Huettel B."/>
            <person name="Barry K.W."/>
            <person name="Haridas S."/>
            <person name="Chen C."/>
            <person name="Bauer D."/>
            <person name="Andreopoulos W."/>
            <person name="Pangilinan J."/>
            <person name="LaButti K."/>
            <person name="Riley R."/>
            <person name="Lipzen A."/>
            <person name="Clum A."/>
            <person name="Drula E."/>
            <person name="Henrissat B."/>
            <person name="Kohler A."/>
            <person name="Grigoriev I.V."/>
            <person name="Martin F.M."/>
            <person name="Hacquard S."/>
        </authorList>
    </citation>
    <scope>NUCLEOTIDE SEQUENCE</scope>
    <source>
        <strain evidence="8">MPI-CAGE-CH-0235</strain>
    </source>
</reference>
<keyword evidence="9" id="KW-1185">Reference proteome</keyword>
<dbReference type="Pfam" id="PF20684">
    <property type="entry name" value="Fung_rhodopsin"/>
    <property type="match status" value="1"/>
</dbReference>
<evidence type="ECO:0000259" key="7">
    <source>
        <dbReference type="Pfam" id="PF20684"/>
    </source>
</evidence>
<feature type="transmembrane region" description="Helical" evidence="6">
    <location>
        <begin position="172"/>
        <end position="196"/>
    </location>
</feature>
<dbReference type="InterPro" id="IPR052337">
    <property type="entry name" value="SAT4-like"/>
</dbReference>
<dbReference type="Proteomes" id="UP000813444">
    <property type="component" value="Unassembled WGS sequence"/>
</dbReference>
<evidence type="ECO:0000256" key="3">
    <source>
        <dbReference type="ARBA" id="ARBA00022989"/>
    </source>
</evidence>
<dbReference type="AlphaFoldDB" id="A0A8K0SC73"/>
<feature type="transmembrane region" description="Helical" evidence="6">
    <location>
        <begin position="128"/>
        <end position="152"/>
    </location>
</feature>
<dbReference type="GO" id="GO:0016020">
    <property type="term" value="C:membrane"/>
    <property type="evidence" value="ECO:0007669"/>
    <property type="project" value="UniProtKB-SubCell"/>
</dbReference>
<protein>
    <recommendedName>
        <fullName evidence="7">Rhodopsin domain-containing protein</fullName>
    </recommendedName>
</protein>
<organism evidence="8 9">
    <name type="scientific">Stachybotrys elegans</name>
    <dbReference type="NCBI Taxonomy" id="80388"/>
    <lineage>
        <taxon>Eukaryota</taxon>
        <taxon>Fungi</taxon>
        <taxon>Dikarya</taxon>
        <taxon>Ascomycota</taxon>
        <taxon>Pezizomycotina</taxon>
        <taxon>Sordariomycetes</taxon>
        <taxon>Hypocreomycetidae</taxon>
        <taxon>Hypocreales</taxon>
        <taxon>Stachybotryaceae</taxon>
        <taxon>Stachybotrys</taxon>
    </lineage>
</organism>
<keyword evidence="3 6" id="KW-1133">Transmembrane helix</keyword>
<dbReference type="PANTHER" id="PTHR33048:SF157">
    <property type="entry name" value="INTEGRAL MEMBRANE PROTEIN"/>
    <property type="match status" value="1"/>
</dbReference>
<dbReference type="PANTHER" id="PTHR33048">
    <property type="entry name" value="PTH11-LIKE INTEGRAL MEMBRANE PROTEIN (AFU_ORTHOLOGUE AFUA_5G11245)"/>
    <property type="match status" value="1"/>
</dbReference>
<feature type="transmembrane region" description="Helical" evidence="6">
    <location>
        <begin position="42"/>
        <end position="63"/>
    </location>
</feature>
<feature type="transmembrane region" description="Helical" evidence="6">
    <location>
        <begin position="12"/>
        <end position="30"/>
    </location>
</feature>
<name>A0A8K0SC73_9HYPO</name>